<sequence>MKELAPTAPVVTRVEDCLVAADITSADLLAWSVALNNEVAPPTQDQEQDHLASKHVCPSIGHLRSFIEELIAVNKILAARLTIVESALLKPTAKRTNTEVEQAEATSVQEPKLKRRKKQTTNLSSTWYEWYTRVPRV</sequence>
<evidence type="ECO:0000313" key="5">
    <source>
        <dbReference type="EMBL" id="KAG3210263.1"/>
    </source>
</evidence>
<evidence type="ECO:0000256" key="1">
    <source>
        <dbReference type="SAM" id="MobiDB-lite"/>
    </source>
</evidence>
<dbReference type="Proteomes" id="UP000774804">
    <property type="component" value="Unassembled WGS sequence"/>
</dbReference>
<dbReference type="EMBL" id="RCMI01000310">
    <property type="protein sequence ID" value="KAG2918318.1"/>
    <property type="molecule type" value="Genomic_DNA"/>
</dbReference>
<reference evidence="3" key="1">
    <citation type="submission" date="2018-10" db="EMBL/GenBank/DDBJ databases">
        <title>Effector identification in a new, highly contiguous assembly of the strawberry crown rot pathogen Phytophthora cactorum.</title>
        <authorList>
            <person name="Armitage A.D."/>
            <person name="Nellist C.F."/>
            <person name="Bates H."/>
            <person name="Vickerstaff R.J."/>
            <person name="Harrison R.J."/>
        </authorList>
    </citation>
    <scope>NUCLEOTIDE SEQUENCE</scope>
    <source>
        <strain evidence="3">4032</strain>
        <strain evidence="2">4040</strain>
        <strain evidence="4">P415</strain>
        <strain evidence="5">P421</strain>
    </source>
</reference>
<evidence type="ECO:0000313" key="6">
    <source>
        <dbReference type="Proteomes" id="UP000774804"/>
    </source>
</evidence>
<evidence type="ECO:0000313" key="4">
    <source>
        <dbReference type="EMBL" id="KAG2967864.1"/>
    </source>
</evidence>
<dbReference type="Proteomes" id="UP000736787">
    <property type="component" value="Unassembled WGS sequence"/>
</dbReference>
<name>A0A8T1C8J4_9STRA</name>
<dbReference type="EMBL" id="RCML01000901">
    <property type="protein sequence ID" value="KAG2967864.1"/>
    <property type="molecule type" value="Genomic_DNA"/>
</dbReference>
<dbReference type="EMBL" id="RCMK01000699">
    <property type="protein sequence ID" value="KAG2915571.1"/>
    <property type="molecule type" value="Genomic_DNA"/>
</dbReference>
<dbReference type="AlphaFoldDB" id="A0A8T1C8J4"/>
<comment type="caution">
    <text evidence="3">The sequence shown here is derived from an EMBL/GenBank/DDBJ whole genome shotgun (WGS) entry which is preliminary data.</text>
</comment>
<feature type="region of interest" description="Disordered" evidence="1">
    <location>
        <begin position="92"/>
        <end position="117"/>
    </location>
</feature>
<proteinExistence type="predicted"/>
<dbReference type="VEuPathDB" id="FungiDB:PC110_g22896"/>
<evidence type="ECO:0000313" key="2">
    <source>
        <dbReference type="EMBL" id="KAG2915571.1"/>
    </source>
</evidence>
<organism evidence="3 6">
    <name type="scientific">Phytophthora cactorum</name>
    <dbReference type="NCBI Taxonomy" id="29920"/>
    <lineage>
        <taxon>Eukaryota</taxon>
        <taxon>Sar</taxon>
        <taxon>Stramenopiles</taxon>
        <taxon>Oomycota</taxon>
        <taxon>Peronosporomycetes</taxon>
        <taxon>Peronosporales</taxon>
        <taxon>Peronosporaceae</taxon>
        <taxon>Phytophthora</taxon>
    </lineage>
</organism>
<dbReference type="Proteomes" id="UP000697107">
    <property type="component" value="Unassembled WGS sequence"/>
</dbReference>
<evidence type="ECO:0000313" key="3">
    <source>
        <dbReference type="EMBL" id="KAG2918318.1"/>
    </source>
</evidence>
<dbReference type="EMBL" id="RCMV01001119">
    <property type="protein sequence ID" value="KAG3210263.1"/>
    <property type="molecule type" value="Genomic_DNA"/>
</dbReference>
<accession>A0A8T1C8J4</accession>
<dbReference type="Proteomes" id="UP000760860">
    <property type="component" value="Unassembled WGS sequence"/>
</dbReference>
<protein>
    <submittedName>
        <fullName evidence="3">Uncharacterized protein</fullName>
    </submittedName>
</protein>
<gene>
    <name evidence="3" type="ORF">PC115_g10477</name>
    <name evidence="2" type="ORF">PC117_g17966</name>
    <name evidence="4" type="ORF">PC118_g18345</name>
    <name evidence="5" type="ORF">PC129_g18729</name>
</gene>